<feature type="domain" description="Spore germination GerAC-like C-terminal" evidence="9">
    <location>
        <begin position="223"/>
        <end position="390"/>
    </location>
</feature>
<comment type="similarity">
    <text evidence="2">Belongs to the GerABKC lipoprotein family.</text>
</comment>
<keyword evidence="12" id="KW-1185">Reference proteome</keyword>
<feature type="chain" id="PRO_5037915655" evidence="8">
    <location>
        <begin position="26"/>
        <end position="397"/>
    </location>
</feature>
<dbReference type="Pfam" id="PF05504">
    <property type="entry name" value="Spore_GerAC"/>
    <property type="match status" value="1"/>
</dbReference>
<dbReference type="GO" id="GO:0009847">
    <property type="term" value="P:spore germination"/>
    <property type="evidence" value="ECO:0007669"/>
    <property type="project" value="InterPro"/>
</dbReference>
<keyword evidence="7" id="KW-0449">Lipoprotein</keyword>
<sequence length="397" mass="43797">MKRRILWLLLLIQCLLLSGCWSSSAIEDLNMEVGVALDIADETEVEEKLKAAGGSYPQQHRFSCTFQFIVPQGAVGSKKEGSQSKNFYNMTETGDSVFEAVRELSLRTNRVPIGHHMKIIIIGEKLARTVTLSELTDFFSRDNDIRPSVLLLVSKGKARDVLNNALPGQTPAFVVEGIFGNQNRNSRIWQPVPLTKVLGPLHSKSSFVLQNIISSGSESKFAGVGVIKGKTGLLGGFLDESQLEGLIWLTGKGQGGFLKTKDPETGKLLNYEIKSMDSTIKANVKDGEISFEVKVESAGRFAEVFDPGGERLDEAIIRRKEKVLQDHAEGLIRGTMNQIQHELHADVAGFGTSLRIHHPAIWRKVKEDWDETFSAIPVTYKVKLNIEEYGASGTSAE</sequence>
<comment type="caution">
    <text evidence="11">The sequence shown here is derived from an EMBL/GenBank/DDBJ whole genome shotgun (WGS) entry which is preliminary data.</text>
</comment>
<dbReference type="GO" id="GO:0016020">
    <property type="term" value="C:membrane"/>
    <property type="evidence" value="ECO:0007669"/>
    <property type="project" value="UniProtKB-SubCell"/>
</dbReference>
<dbReference type="AlphaFoldDB" id="A0A917FQ34"/>
<dbReference type="PANTHER" id="PTHR35789">
    <property type="entry name" value="SPORE GERMINATION PROTEIN B3"/>
    <property type="match status" value="1"/>
</dbReference>
<dbReference type="InterPro" id="IPR057336">
    <property type="entry name" value="GerAC_N"/>
</dbReference>
<dbReference type="EMBL" id="BMKR01000021">
    <property type="protein sequence ID" value="GGF94047.1"/>
    <property type="molecule type" value="Genomic_DNA"/>
</dbReference>
<evidence type="ECO:0000256" key="7">
    <source>
        <dbReference type="ARBA" id="ARBA00023288"/>
    </source>
</evidence>
<name>A0A917FQ34_9BACL</name>
<evidence type="ECO:0000259" key="9">
    <source>
        <dbReference type="Pfam" id="PF05504"/>
    </source>
</evidence>
<keyword evidence="6" id="KW-0564">Palmitate</keyword>
<dbReference type="InterPro" id="IPR038501">
    <property type="entry name" value="Spore_GerAC_C_sf"/>
</dbReference>
<comment type="subcellular location">
    <subcellularLocation>
        <location evidence="1">Membrane</location>
        <topology evidence="1">Lipid-anchor</topology>
    </subcellularLocation>
</comment>
<dbReference type="Gene3D" id="6.20.190.10">
    <property type="entry name" value="Nutrient germinant receptor protein C, domain 1"/>
    <property type="match status" value="1"/>
</dbReference>
<evidence type="ECO:0000256" key="4">
    <source>
        <dbReference type="ARBA" id="ARBA00022729"/>
    </source>
</evidence>
<feature type="signal peptide" evidence="8">
    <location>
        <begin position="1"/>
        <end position="25"/>
    </location>
</feature>
<dbReference type="InterPro" id="IPR008844">
    <property type="entry name" value="Spore_GerAC-like"/>
</dbReference>
<evidence type="ECO:0000313" key="12">
    <source>
        <dbReference type="Proteomes" id="UP000637643"/>
    </source>
</evidence>
<accession>A0A917FQ34</accession>
<evidence type="ECO:0000256" key="1">
    <source>
        <dbReference type="ARBA" id="ARBA00004635"/>
    </source>
</evidence>
<dbReference type="Proteomes" id="UP000637643">
    <property type="component" value="Unassembled WGS sequence"/>
</dbReference>
<evidence type="ECO:0000259" key="10">
    <source>
        <dbReference type="Pfam" id="PF25198"/>
    </source>
</evidence>
<dbReference type="PROSITE" id="PS51257">
    <property type="entry name" value="PROKAR_LIPOPROTEIN"/>
    <property type="match status" value="1"/>
</dbReference>
<dbReference type="PANTHER" id="PTHR35789:SF1">
    <property type="entry name" value="SPORE GERMINATION PROTEIN B3"/>
    <property type="match status" value="1"/>
</dbReference>
<organism evidence="11 12">
    <name type="scientific">Paenibacillus albidus</name>
    <dbReference type="NCBI Taxonomy" id="2041023"/>
    <lineage>
        <taxon>Bacteria</taxon>
        <taxon>Bacillati</taxon>
        <taxon>Bacillota</taxon>
        <taxon>Bacilli</taxon>
        <taxon>Bacillales</taxon>
        <taxon>Paenibacillaceae</taxon>
        <taxon>Paenibacillus</taxon>
    </lineage>
</organism>
<keyword evidence="4 8" id="KW-0732">Signal</keyword>
<evidence type="ECO:0000256" key="3">
    <source>
        <dbReference type="ARBA" id="ARBA00022544"/>
    </source>
</evidence>
<keyword evidence="3" id="KW-0309">Germination</keyword>
<feature type="domain" description="Spore germination protein N-terminal" evidence="10">
    <location>
        <begin position="25"/>
        <end position="211"/>
    </location>
</feature>
<dbReference type="Gene3D" id="3.30.300.210">
    <property type="entry name" value="Nutrient germinant receptor protein C, domain 3"/>
    <property type="match status" value="1"/>
</dbReference>
<dbReference type="Pfam" id="PF25198">
    <property type="entry name" value="Spore_GerAC_N"/>
    <property type="match status" value="1"/>
</dbReference>
<evidence type="ECO:0000313" key="11">
    <source>
        <dbReference type="EMBL" id="GGF94047.1"/>
    </source>
</evidence>
<reference evidence="11" key="1">
    <citation type="journal article" date="2014" name="Int. J. Syst. Evol. Microbiol.">
        <title>Complete genome sequence of Corynebacterium casei LMG S-19264T (=DSM 44701T), isolated from a smear-ripened cheese.</title>
        <authorList>
            <consortium name="US DOE Joint Genome Institute (JGI-PGF)"/>
            <person name="Walter F."/>
            <person name="Albersmeier A."/>
            <person name="Kalinowski J."/>
            <person name="Ruckert C."/>
        </authorList>
    </citation>
    <scope>NUCLEOTIDE SEQUENCE</scope>
    <source>
        <strain evidence="11">CGMCC 1.16134</strain>
    </source>
</reference>
<evidence type="ECO:0000256" key="6">
    <source>
        <dbReference type="ARBA" id="ARBA00023139"/>
    </source>
</evidence>
<evidence type="ECO:0000256" key="5">
    <source>
        <dbReference type="ARBA" id="ARBA00023136"/>
    </source>
</evidence>
<dbReference type="NCBIfam" id="TIGR02887">
    <property type="entry name" value="spore_ger_x_C"/>
    <property type="match status" value="1"/>
</dbReference>
<evidence type="ECO:0000256" key="2">
    <source>
        <dbReference type="ARBA" id="ARBA00007886"/>
    </source>
</evidence>
<proteinExistence type="inferred from homology"/>
<protein>
    <submittedName>
        <fullName evidence="11">Germination protein BC</fullName>
    </submittedName>
</protein>
<reference evidence="11" key="2">
    <citation type="submission" date="2020-09" db="EMBL/GenBank/DDBJ databases">
        <authorList>
            <person name="Sun Q."/>
            <person name="Zhou Y."/>
        </authorList>
    </citation>
    <scope>NUCLEOTIDE SEQUENCE</scope>
    <source>
        <strain evidence="11">CGMCC 1.16134</strain>
    </source>
</reference>
<dbReference type="RefSeq" id="WP_189028659.1">
    <property type="nucleotide sequence ID" value="NZ_BMKR01000021.1"/>
</dbReference>
<keyword evidence="5" id="KW-0472">Membrane</keyword>
<gene>
    <name evidence="11" type="ORF">GCM10010912_43770</name>
</gene>
<evidence type="ECO:0000256" key="8">
    <source>
        <dbReference type="SAM" id="SignalP"/>
    </source>
</evidence>
<dbReference type="InterPro" id="IPR046953">
    <property type="entry name" value="Spore_GerAC-like_C"/>
</dbReference>